<evidence type="ECO:0000256" key="1">
    <source>
        <dbReference type="SAM" id="MobiDB-lite"/>
    </source>
</evidence>
<dbReference type="EMBL" id="JANIEX010000233">
    <property type="protein sequence ID" value="KAJ3570528.1"/>
    <property type="molecule type" value="Genomic_DNA"/>
</dbReference>
<sequence length="197" mass="22433">MSFFFKLGKKKKATAVIVDDTIIGDDELNPNKSEDEEIGDADDDDDDDDGHALFNKETEVEIMTGVTAHGLSHYCLSNVQWKIAQDMSVVLELFQDTTNLFSQAEVPLIVDAFLILFDLREYLENVFNDMDDELSPVICIAAKAAIEMVDKYISLCDECEVYYIMIGMYPDWKLDWSKKNEFDKDAISRIKKMAIDA</sequence>
<evidence type="ECO:0000313" key="2">
    <source>
        <dbReference type="EMBL" id="KAJ3570528.1"/>
    </source>
</evidence>
<protein>
    <submittedName>
        <fullName evidence="2">Uncharacterized protein</fullName>
    </submittedName>
</protein>
<name>A0AAD5YRY2_9AGAR</name>
<dbReference type="Proteomes" id="UP001213000">
    <property type="component" value="Unassembled WGS sequence"/>
</dbReference>
<proteinExistence type="predicted"/>
<gene>
    <name evidence="2" type="ORF">NP233_g4345</name>
</gene>
<comment type="caution">
    <text evidence="2">The sequence shown here is derived from an EMBL/GenBank/DDBJ whole genome shotgun (WGS) entry which is preliminary data.</text>
</comment>
<dbReference type="AlphaFoldDB" id="A0AAD5YRY2"/>
<feature type="region of interest" description="Disordered" evidence="1">
    <location>
        <begin position="26"/>
        <end position="51"/>
    </location>
</feature>
<evidence type="ECO:0000313" key="3">
    <source>
        <dbReference type="Proteomes" id="UP001213000"/>
    </source>
</evidence>
<organism evidence="2 3">
    <name type="scientific">Leucocoprinus birnbaumii</name>
    <dbReference type="NCBI Taxonomy" id="56174"/>
    <lineage>
        <taxon>Eukaryota</taxon>
        <taxon>Fungi</taxon>
        <taxon>Dikarya</taxon>
        <taxon>Basidiomycota</taxon>
        <taxon>Agaricomycotina</taxon>
        <taxon>Agaricomycetes</taxon>
        <taxon>Agaricomycetidae</taxon>
        <taxon>Agaricales</taxon>
        <taxon>Agaricineae</taxon>
        <taxon>Agaricaceae</taxon>
        <taxon>Leucocoprinus</taxon>
    </lineage>
</organism>
<accession>A0AAD5YRY2</accession>
<feature type="compositionally biased region" description="Acidic residues" evidence="1">
    <location>
        <begin position="26"/>
        <end position="49"/>
    </location>
</feature>
<keyword evidence="3" id="KW-1185">Reference proteome</keyword>
<reference evidence="2" key="1">
    <citation type="submission" date="2022-07" db="EMBL/GenBank/DDBJ databases">
        <title>Genome Sequence of Leucocoprinus birnbaumii.</title>
        <authorList>
            <person name="Buettner E."/>
        </authorList>
    </citation>
    <scope>NUCLEOTIDE SEQUENCE</scope>
    <source>
        <strain evidence="2">VT141</strain>
    </source>
</reference>